<comment type="subcellular location">
    <subcellularLocation>
        <location evidence="1">Cytoplasm</location>
    </subcellularLocation>
</comment>
<dbReference type="GO" id="GO:0007051">
    <property type="term" value="P:spindle organization"/>
    <property type="evidence" value="ECO:0007669"/>
    <property type="project" value="TreeGrafter"/>
</dbReference>
<dbReference type="Gene3D" id="1.20.5.190">
    <property type="match status" value="5"/>
</dbReference>
<dbReference type="PROSITE" id="PS50096">
    <property type="entry name" value="IQ"/>
    <property type="match status" value="5"/>
</dbReference>
<accession>A0A182S6K5</accession>
<dbReference type="InterPro" id="IPR051185">
    <property type="entry name" value="ASPM"/>
</dbReference>
<evidence type="ECO:0000256" key="3">
    <source>
        <dbReference type="ARBA" id="ARBA00022737"/>
    </source>
</evidence>
<proteinExistence type="predicted"/>
<dbReference type="GO" id="GO:0000922">
    <property type="term" value="C:spindle pole"/>
    <property type="evidence" value="ECO:0007669"/>
    <property type="project" value="TreeGrafter"/>
</dbReference>
<keyword evidence="6" id="KW-1185">Reference proteome</keyword>
<dbReference type="GO" id="GO:0005737">
    <property type="term" value="C:cytoplasm"/>
    <property type="evidence" value="ECO:0007669"/>
    <property type="project" value="UniProtKB-SubCell"/>
</dbReference>
<dbReference type="PANTHER" id="PTHR22706:SF1">
    <property type="entry name" value="ASSEMBLY FACTOR FOR SPINDLE MICROTUBULES"/>
    <property type="match status" value="1"/>
</dbReference>
<dbReference type="InterPro" id="IPR027417">
    <property type="entry name" value="P-loop_NTPase"/>
</dbReference>
<dbReference type="InterPro" id="IPR000048">
    <property type="entry name" value="IQ_motif_EF-hand-BS"/>
</dbReference>
<evidence type="ECO:0000313" key="6">
    <source>
        <dbReference type="Proteomes" id="UP000075901"/>
    </source>
</evidence>
<dbReference type="Proteomes" id="UP000075901">
    <property type="component" value="Unassembled WGS sequence"/>
</dbReference>
<dbReference type="Pfam" id="PF00612">
    <property type="entry name" value="IQ"/>
    <property type="match status" value="4"/>
</dbReference>
<dbReference type="GO" id="GO:0000278">
    <property type="term" value="P:mitotic cell cycle"/>
    <property type="evidence" value="ECO:0007669"/>
    <property type="project" value="TreeGrafter"/>
</dbReference>
<evidence type="ECO:0000256" key="1">
    <source>
        <dbReference type="ARBA" id="ARBA00004496"/>
    </source>
</evidence>
<dbReference type="EnsemblMetazoa" id="AMAM000683-RA">
    <property type="protein sequence ID" value="AMAM000683-PA"/>
    <property type="gene ID" value="AMAM000683"/>
</dbReference>
<evidence type="ECO:0000256" key="4">
    <source>
        <dbReference type="ARBA" id="ARBA00022860"/>
    </source>
</evidence>
<reference evidence="6" key="1">
    <citation type="submission" date="2013-09" db="EMBL/GenBank/DDBJ databases">
        <title>The Genome Sequence of Anopheles maculatus species B.</title>
        <authorList>
            <consortium name="The Broad Institute Genomics Platform"/>
            <person name="Neafsey D.E."/>
            <person name="Besansky N."/>
            <person name="Howell P."/>
            <person name="Walton C."/>
            <person name="Young S.K."/>
            <person name="Zeng Q."/>
            <person name="Gargeya S."/>
            <person name="Fitzgerald M."/>
            <person name="Haas B."/>
            <person name="Abouelleil A."/>
            <person name="Allen A.W."/>
            <person name="Alvarado L."/>
            <person name="Arachchi H.M."/>
            <person name="Berlin A.M."/>
            <person name="Chapman S.B."/>
            <person name="Gainer-Dewar J."/>
            <person name="Goldberg J."/>
            <person name="Griggs A."/>
            <person name="Gujja S."/>
            <person name="Hansen M."/>
            <person name="Howarth C."/>
            <person name="Imamovic A."/>
            <person name="Ireland A."/>
            <person name="Larimer J."/>
            <person name="McCowan C."/>
            <person name="Murphy C."/>
            <person name="Pearson M."/>
            <person name="Poon T.W."/>
            <person name="Priest M."/>
            <person name="Roberts A."/>
            <person name="Saif S."/>
            <person name="Shea T."/>
            <person name="Sisk P."/>
            <person name="Sykes S."/>
            <person name="Wortman J."/>
            <person name="Nusbaum C."/>
            <person name="Birren B."/>
        </authorList>
    </citation>
    <scope>NUCLEOTIDE SEQUENCE [LARGE SCALE GENOMIC DNA]</scope>
    <source>
        <strain evidence="6">maculatus3</strain>
    </source>
</reference>
<keyword evidence="4" id="KW-0112">Calmodulin-binding</keyword>
<evidence type="ECO:0000256" key="2">
    <source>
        <dbReference type="ARBA" id="ARBA00022490"/>
    </source>
</evidence>
<dbReference type="VEuPathDB" id="VectorBase:AMAM000683"/>
<sequence length="703" mass="84585">MGKARTSYVKVRAAIITIQRHYRATIQMRQHRDDFITLRRCSINVQSRYRAILAGRAARQRYKSWRSAAIHIQHKWRATLEMRRERDRYCKQRDAAIVLQRSWRSVLLKRKIRFDYLRYRDAATILQKRYRALVCARSVRQELEHRRRAAITIQQRLRAFWEMKRERHQYLNFRQAAITIQRHFRGMVQRTRYAALKRSAIVLSHRWAAILAMKQQRSHFLQLKSATIIVQRGYRAQRTMLEAFHHYQHIRAMVVLIQRKYRAQRAMEKWRGRFLNLKSASIVVQEFYRGYKKMQHDRAEFLRLRESVIAVQRRFRGLLLMREAVAEYERKQKAAVTVQRWFRGYRERKAYQQRLLAARIIQIHYRAYRKRLIDETNYRIYRSAVIVVQRRYRDKLGTRNERHRFEQICRTVYGLQVRARGMLARRAFRAKLTPEYLEEKRQEKAALRIQAWWRGAYCRKRYQTTKMRTIAQQMVVSRREALRDPTNRLSNISRLCMRFLKTRFNSSEAIGILQRLERMSRLVPHLLVDDAVFLSVFCYNTMAQAIRSEVDKILIEICARIILNLARFHGTKEQAFQEGGLVTVSQMLLRWCDKDCGIFSTLCTLLWVLAHDNKKKHAIRRYMISKDAIYMLRETKKLVQRKEKMRKNVQRPVGCLVAPNPQLMRTVPALEPDYGVNRSKPYVFYSSVFGFERVLQKLEVDLS</sequence>
<keyword evidence="3" id="KW-0677">Repeat</keyword>
<dbReference type="SUPFAM" id="SSF52540">
    <property type="entry name" value="P-loop containing nucleoside triphosphate hydrolases"/>
    <property type="match status" value="1"/>
</dbReference>
<dbReference type="PANTHER" id="PTHR22706">
    <property type="entry name" value="ASSEMBLY FACTOR FOR SPINDLE MICROTUBULES"/>
    <property type="match status" value="1"/>
</dbReference>
<keyword evidence="2" id="KW-0963">Cytoplasm</keyword>
<dbReference type="SMART" id="SM00015">
    <property type="entry name" value="IQ"/>
    <property type="match status" value="11"/>
</dbReference>
<organism evidence="5 6">
    <name type="scientific">Anopheles maculatus</name>
    <dbReference type="NCBI Taxonomy" id="74869"/>
    <lineage>
        <taxon>Eukaryota</taxon>
        <taxon>Metazoa</taxon>
        <taxon>Ecdysozoa</taxon>
        <taxon>Arthropoda</taxon>
        <taxon>Hexapoda</taxon>
        <taxon>Insecta</taxon>
        <taxon>Pterygota</taxon>
        <taxon>Neoptera</taxon>
        <taxon>Endopterygota</taxon>
        <taxon>Diptera</taxon>
        <taxon>Nematocera</taxon>
        <taxon>Culicoidea</taxon>
        <taxon>Culicidae</taxon>
        <taxon>Anophelinae</taxon>
        <taxon>Anopheles</taxon>
        <taxon>Anopheles maculatus group</taxon>
    </lineage>
</organism>
<dbReference type="GO" id="GO:0051295">
    <property type="term" value="P:establishment of meiotic spindle localization"/>
    <property type="evidence" value="ECO:0007669"/>
    <property type="project" value="TreeGrafter"/>
</dbReference>
<evidence type="ECO:0000313" key="5">
    <source>
        <dbReference type="EnsemblMetazoa" id="AMAM000683-PA"/>
    </source>
</evidence>
<evidence type="ECO:0008006" key="7">
    <source>
        <dbReference type="Google" id="ProtNLM"/>
    </source>
</evidence>
<reference evidence="5" key="2">
    <citation type="submission" date="2020-05" db="UniProtKB">
        <authorList>
            <consortium name="EnsemblMetazoa"/>
        </authorList>
    </citation>
    <scope>IDENTIFICATION</scope>
    <source>
        <strain evidence="5">maculatus3</strain>
    </source>
</reference>
<name>A0A182S6K5_9DIPT</name>
<dbReference type="AlphaFoldDB" id="A0A182S6K5"/>
<dbReference type="GO" id="GO:0005516">
    <property type="term" value="F:calmodulin binding"/>
    <property type="evidence" value="ECO:0007669"/>
    <property type="project" value="UniProtKB-KW"/>
</dbReference>
<protein>
    <recommendedName>
        <fullName evidence="7">Calponin-homology (CH) domain-containing protein</fullName>
    </recommendedName>
</protein>